<organism evidence="2 3">
    <name type="scientific">Hydnum rufescens UP504</name>
    <dbReference type="NCBI Taxonomy" id="1448309"/>
    <lineage>
        <taxon>Eukaryota</taxon>
        <taxon>Fungi</taxon>
        <taxon>Dikarya</taxon>
        <taxon>Basidiomycota</taxon>
        <taxon>Agaricomycotina</taxon>
        <taxon>Agaricomycetes</taxon>
        <taxon>Cantharellales</taxon>
        <taxon>Hydnaceae</taxon>
        <taxon>Hydnum</taxon>
    </lineage>
</organism>
<dbReference type="Proteomes" id="UP000886523">
    <property type="component" value="Unassembled WGS sequence"/>
</dbReference>
<sequence length="263" mass="30942">MSTAPQYTEDDRELAKYLATNPSGTQKVIWGAFQQKHPNRSADGWRKYYSSRKMKFEELMKTDLRSTTSGKLTRYSTQSVEMGWETRRNNAPYPRSVGPLSKEERMQMARHLIKDPGGWKAHVWRRFTTTHPQRSERSWGRLYQRWRSDIDEIVDELRSAPGSRIAESQTQQRRATRSTSRAGAPVATTFTKKDHLDILNFLLSGDRSKDFLEGWRKFSQTHRAHPIEDWLQLYYTKGKFFKSVEREFEKGPIVPVEDKIWAY</sequence>
<protein>
    <recommendedName>
        <fullName evidence="4">DNA-binding protein RAP1</fullName>
    </recommendedName>
</protein>
<dbReference type="AlphaFoldDB" id="A0A9P6AS66"/>
<reference evidence="2" key="1">
    <citation type="journal article" date="2020" name="Nat. Commun.">
        <title>Large-scale genome sequencing of mycorrhizal fungi provides insights into the early evolution of symbiotic traits.</title>
        <authorList>
            <person name="Miyauchi S."/>
            <person name="Kiss E."/>
            <person name="Kuo A."/>
            <person name="Drula E."/>
            <person name="Kohler A."/>
            <person name="Sanchez-Garcia M."/>
            <person name="Morin E."/>
            <person name="Andreopoulos B."/>
            <person name="Barry K.W."/>
            <person name="Bonito G."/>
            <person name="Buee M."/>
            <person name="Carver A."/>
            <person name="Chen C."/>
            <person name="Cichocki N."/>
            <person name="Clum A."/>
            <person name="Culley D."/>
            <person name="Crous P.W."/>
            <person name="Fauchery L."/>
            <person name="Girlanda M."/>
            <person name="Hayes R.D."/>
            <person name="Keri Z."/>
            <person name="LaButti K."/>
            <person name="Lipzen A."/>
            <person name="Lombard V."/>
            <person name="Magnuson J."/>
            <person name="Maillard F."/>
            <person name="Murat C."/>
            <person name="Nolan M."/>
            <person name="Ohm R.A."/>
            <person name="Pangilinan J."/>
            <person name="Pereira M.F."/>
            <person name="Perotto S."/>
            <person name="Peter M."/>
            <person name="Pfister S."/>
            <person name="Riley R."/>
            <person name="Sitrit Y."/>
            <person name="Stielow J.B."/>
            <person name="Szollosi G."/>
            <person name="Zifcakova L."/>
            <person name="Stursova M."/>
            <person name="Spatafora J.W."/>
            <person name="Tedersoo L."/>
            <person name="Vaario L.M."/>
            <person name="Yamada A."/>
            <person name="Yan M."/>
            <person name="Wang P."/>
            <person name="Xu J."/>
            <person name="Bruns T."/>
            <person name="Baldrian P."/>
            <person name="Vilgalys R."/>
            <person name="Dunand C."/>
            <person name="Henrissat B."/>
            <person name="Grigoriev I.V."/>
            <person name="Hibbett D."/>
            <person name="Nagy L.G."/>
            <person name="Martin F.M."/>
        </authorList>
    </citation>
    <scope>NUCLEOTIDE SEQUENCE</scope>
    <source>
        <strain evidence="2">UP504</strain>
    </source>
</reference>
<comment type="caution">
    <text evidence="2">The sequence shown here is derived from an EMBL/GenBank/DDBJ whole genome shotgun (WGS) entry which is preliminary data.</text>
</comment>
<name>A0A9P6AS66_9AGAM</name>
<evidence type="ECO:0000256" key="1">
    <source>
        <dbReference type="SAM" id="MobiDB-lite"/>
    </source>
</evidence>
<feature type="region of interest" description="Disordered" evidence="1">
    <location>
        <begin position="161"/>
        <end position="184"/>
    </location>
</feature>
<accession>A0A9P6AS66</accession>
<evidence type="ECO:0000313" key="2">
    <source>
        <dbReference type="EMBL" id="KAF9510995.1"/>
    </source>
</evidence>
<evidence type="ECO:0008006" key="4">
    <source>
        <dbReference type="Google" id="ProtNLM"/>
    </source>
</evidence>
<proteinExistence type="predicted"/>
<keyword evidence="3" id="KW-1185">Reference proteome</keyword>
<evidence type="ECO:0000313" key="3">
    <source>
        <dbReference type="Proteomes" id="UP000886523"/>
    </source>
</evidence>
<feature type="compositionally biased region" description="Low complexity" evidence="1">
    <location>
        <begin position="166"/>
        <end position="182"/>
    </location>
</feature>
<gene>
    <name evidence="2" type="ORF">BS47DRAFT_1383719</name>
</gene>
<dbReference type="EMBL" id="MU129007">
    <property type="protein sequence ID" value="KAF9510995.1"/>
    <property type="molecule type" value="Genomic_DNA"/>
</dbReference>